<dbReference type="PANTHER" id="PTHR31751">
    <property type="entry name" value="SI:CH211-108C17.2-RELATED-RELATED"/>
    <property type="match status" value="1"/>
</dbReference>
<dbReference type="EMBL" id="JANTQA010000033">
    <property type="protein sequence ID" value="KAJ3438315.1"/>
    <property type="molecule type" value="Genomic_DNA"/>
</dbReference>
<reference evidence="1" key="1">
    <citation type="submission" date="2022-08" db="EMBL/GenBank/DDBJ databases">
        <title>Novel sulphate-reducing endosymbionts in the free-living metamonad Anaeramoeba.</title>
        <authorList>
            <person name="Jerlstrom-Hultqvist J."/>
            <person name="Cepicka I."/>
            <person name="Gallot-Lavallee L."/>
            <person name="Salas-Leiva D."/>
            <person name="Curtis B.A."/>
            <person name="Zahonova K."/>
            <person name="Pipaliya S."/>
            <person name="Dacks J."/>
            <person name="Roger A.J."/>
        </authorList>
    </citation>
    <scope>NUCLEOTIDE SEQUENCE</scope>
    <source>
        <strain evidence="1">Busselton2</strain>
    </source>
</reference>
<evidence type="ECO:0008006" key="3">
    <source>
        <dbReference type="Google" id="ProtNLM"/>
    </source>
</evidence>
<gene>
    <name evidence="1" type="ORF">M0812_17497</name>
</gene>
<name>A0AAV7ZCM7_9EUKA</name>
<dbReference type="AlphaFoldDB" id="A0AAV7ZCM7"/>
<evidence type="ECO:0000313" key="2">
    <source>
        <dbReference type="Proteomes" id="UP001146793"/>
    </source>
</evidence>
<comment type="caution">
    <text evidence="1">The sequence shown here is derived from an EMBL/GenBank/DDBJ whole genome shotgun (WGS) entry which is preliminary data.</text>
</comment>
<evidence type="ECO:0000313" key="1">
    <source>
        <dbReference type="EMBL" id="KAJ3438315.1"/>
    </source>
</evidence>
<protein>
    <recommendedName>
        <fullName evidence="3">Transposase</fullName>
    </recommendedName>
</protein>
<dbReference type="Proteomes" id="UP001146793">
    <property type="component" value="Unassembled WGS sequence"/>
</dbReference>
<proteinExistence type="predicted"/>
<organism evidence="1 2">
    <name type="scientific">Anaeramoeba flamelloides</name>
    <dbReference type="NCBI Taxonomy" id="1746091"/>
    <lineage>
        <taxon>Eukaryota</taxon>
        <taxon>Metamonada</taxon>
        <taxon>Anaeramoebidae</taxon>
        <taxon>Anaeramoeba</taxon>
    </lineage>
</organism>
<accession>A0AAV7ZCM7</accession>
<sequence length="439" mass="52593">MSIKADRARDIFHFLIFMKSSNLKFSKKKYMNDKSKITITTESFQKFLDFKNEFNFKNNSIALKSLIDFYIKKKSLNQIKKKTRTIYCHQIHTKNKEKQKLEHLFVPISYSTQYLLIPKETLFYLQQSKWKIYQTQKKHYTQFFVQKNQKRIILQTSDSVCDALILKEDVKLICELLFSGIGHSQYVELFSQKLGEHKLIHQNLFYKIEQKYIFPIIKSLWETHQKELFNQDSYNILADGRFSRPQKKKGPSKYVTEVIIQEKTNLVIDLFTLKITDKSPKKGNLETQAFFKILEKPPLFGKKINYLICDENLSLISRVNKNRPEINIFNCIGHKSTKIKTKWKQICSTRRLLTKEEKIIKNLHKNTKYFYVYKNLQIFENKINKHFKICCITAKSEEDFKILWKNFANHYNGKHEICKKYFPNSKCCRKKLYSKNNFK</sequence>